<dbReference type="EMBL" id="JACVVK020000038">
    <property type="protein sequence ID" value="KAK7500306.1"/>
    <property type="molecule type" value="Genomic_DNA"/>
</dbReference>
<comment type="caution">
    <text evidence="2">The sequence shown here is derived from an EMBL/GenBank/DDBJ whole genome shotgun (WGS) entry which is preliminary data.</text>
</comment>
<keyword evidence="1" id="KW-0472">Membrane</keyword>
<keyword evidence="1" id="KW-0812">Transmembrane</keyword>
<evidence type="ECO:0000313" key="2">
    <source>
        <dbReference type="EMBL" id="KAK7500306.1"/>
    </source>
</evidence>
<keyword evidence="3" id="KW-1185">Reference proteome</keyword>
<feature type="transmembrane region" description="Helical" evidence="1">
    <location>
        <begin position="52"/>
        <end position="73"/>
    </location>
</feature>
<dbReference type="InterPro" id="IPR050910">
    <property type="entry name" value="JMJD6_ArgDemeth/LysHydrox"/>
</dbReference>
<keyword evidence="1" id="KW-1133">Transmembrane helix</keyword>
<dbReference type="PANTHER" id="PTHR12480">
    <property type="entry name" value="ARGININE DEMETHYLASE AND LYSYL-HYDROXYLASE JMJD"/>
    <property type="match status" value="1"/>
</dbReference>
<dbReference type="PANTHER" id="PTHR12480:SF19">
    <property type="entry name" value="CUPIN-LIKE DOMAIN-CONTAINING PROTEIN"/>
    <property type="match status" value="1"/>
</dbReference>
<dbReference type="Gene3D" id="2.60.120.650">
    <property type="entry name" value="Cupin"/>
    <property type="match status" value="1"/>
</dbReference>
<dbReference type="AlphaFoldDB" id="A0ABD0LL74"/>
<dbReference type="Proteomes" id="UP001519460">
    <property type="component" value="Unassembled WGS sequence"/>
</dbReference>
<proteinExistence type="predicted"/>
<evidence type="ECO:0008006" key="4">
    <source>
        <dbReference type="Google" id="ProtNLM"/>
    </source>
</evidence>
<organism evidence="2 3">
    <name type="scientific">Batillaria attramentaria</name>
    <dbReference type="NCBI Taxonomy" id="370345"/>
    <lineage>
        <taxon>Eukaryota</taxon>
        <taxon>Metazoa</taxon>
        <taxon>Spiralia</taxon>
        <taxon>Lophotrochozoa</taxon>
        <taxon>Mollusca</taxon>
        <taxon>Gastropoda</taxon>
        <taxon>Caenogastropoda</taxon>
        <taxon>Sorbeoconcha</taxon>
        <taxon>Cerithioidea</taxon>
        <taxon>Batillariidae</taxon>
        <taxon>Batillaria</taxon>
    </lineage>
</organism>
<protein>
    <recommendedName>
        <fullName evidence="4">Cupin-like domain-containing protein</fullName>
    </recommendedName>
</protein>
<reference evidence="2 3" key="1">
    <citation type="journal article" date="2023" name="Sci. Data">
        <title>Genome assembly of the Korean intertidal mud-creeper Batillaria attramentaria.</title>
        <authorList>
            <person name="Patra A.K."/>
            <person name="Ho P.T."/>
            <person name="Jun S."/>
            <person name="Lee S.J."/>
            <person name="Kim Y."/>
            <person name="Won Y.J."/>
        </authorList>
    </citation>
    <scope>NUCLEOTIDE SEQUENCE [LARGE SCALE GENOMIC DNA]</scope>
    <source>
        <strain evidence="2">Wonlab-2016</strain>
    </source>
</reference>
<name>A0ABD0LL74_9CAEN</name>
<dbReference type="SUPFAM" id="SSF51197">
    <property type="entry name" value="Clavaminate synthase-like"/>
    <property type="match status" value="1"/>
</dbReference>
<gene>
    <name evidence="2" type="ORF">BaRGS_00008529</name>
</gene>
<accession>A0ABD0LL74</accession>
<sequence>MTLDEADVVHPRVKFHELYRKALKLGLSHEDIAKLPALAELRTKRNNYLLKLLLNVCKYLLLFTCVVGIVWLMDWPVRNERLVKLWFKLRGVHEEDIEFERCVVRTPDVVADMFRPPIDCAFCRNVTSVHRVENILPEDFEELYAYSGHPVVVTDATRNWSALDTFSFEFFREIYSEDSAALKNAESKCQFFPYKTEFRRLGEVFQMDSTRARMAGEAKPWYIGWSNCDTSAGNILRQHYRRPYFLPQTSASSKTDWIFMGSPGYGAHMHCVHSMQVDVQPGHVIVLDTNKWFHSTLNVGRDISITIGSEYD</sequence>
<evidence type="ECO:0000313" key="3">
    <source>
        <dbReference type="Proteomes" id="UP001519460"/>
    </source>
</evidence>
<evidence type="ECO:0000256" key="1">
    <source>
        <dbReference type="SAM" id="Phobius"/>
    </source>
</evidence>